<proteinExistence type="predicted"/>
<evidence type="ECO:0008006" key="4">
    <source>
        <dbReference type="Google" id="ProtNLM"/>
    </source>
</evidence>
<dbReference type="OrthoDB" id="8443793at2"/>
<dbReference type="InterPro" id="IPR003772">
    <property type="entry name" value="YceD"/>
</dbReference>
<evidence type="ECO:0000313" key="3">
    <source>
        <dbReference type="Proteomes" id="UP000193963"/>
    </source>
</evidence>
<evidence type="ECO:0000313" key="2">
    <source>
        <dbReference type="EMBL" id="SLN44889.1"/>
    </source>
</evidence>
<sequence length="191" mass="20484">MTETSATALRVSALPKTAPTPFSLTPEAAELTGLAEMLDLKALRKVVFKGEIRPAGKRDWLLTGHLGATVVQPCSVTLAPVTTRIEEDVTRRFTPHLPDETSAESEEVEMPEDETLEKLGSHIDPAAVMAEALALSLPLYPRADGAEMDQQEFTEPGKTAMTDEDTKPLAGLADLLAARRNDGDDSDGSKS</sequence>
<reference evidence="2 3" key="1">
    <citation type="submission" date="2017-03" db="EMBL/GenBank/DDBJ databases">
        <authorList>
            <person name="Afonso C.L."/>
            <person name="Miller P.J."/>
            <person name="Scott M.A."/>
            <person name="Spackman E."/>
            <person name="Goraichik I."/>
            <person name="Dimitrov K.M."/>
            <person name="Suarez D.L."/>
            <person name="Swayne D.E."/>
        </authorList>
    </citation>
    <scope>NUCLEOTIDE SEQUENCE [LARGE SCALE GENOMIC DNA]</scope>
    <source>
        <strain evidence="2 3">CECT 7751</strain>
    </source>
</reference>
<accession>A0A1X6Z9C0</accession>
<dbReference type="AlphaFoldDB" id="A0A1X6Z9C0"/>
<keyword evidence="3" id="KW-1185">Reference proteome</keyword>
<dbReference type="RefSeq" id="WP_085888098.1">
    <property type="nucleotide sequence ID" value="NZ_FWFN01000004.1"/>
</dbReference>
<name>A0A1X6Z9C0_9RHOB</name>
<gene>
    <name evidence="2" type="ORF">PSM7751_02063</name>
</gene>
<organism evidence="2 3">
    <name type="scientific">Pseudooceanicola marinus</name>
    <dbReference type="NCBI Taxonomy" id="396013"/>
    <lineage>
        <taxon>Bacteria</taxon>
        <taxon>Pseudomonadati</taxon>
        <taxon>Pseudomonadota</taxon>
        <taxon>Alphaproteobacteria</taxon>
        <taxon>Rhodobacterales</taxon>
        <taxon>Paracoccaceae</taxon>
        <taxon>Pseudooceanicola</taxon>
    </lineage>
</organism>
<dbReference type="Proteomes" id="UP000193963">
    <property type="component" value="Unassembled WGS sequence"/>
</dbReference>
<dbReference type="Pfam" id="PF02620">
    <property type="entry name" value="YceD"/>
    <property type="match status" value="1"/>
</dbReference>
<protein>
    <recommendedName>
        <fullName evidence="4">DUF177 domain-containing protein</fullName>
    </recommendedName>
</protein>
<feature type="region of interest" description="Disordered" evidence="1">
    <location>
        <begin position="146"/>
        <end position="168"/>
    </location>
</feature>
<dbReference type="EMBL" id="FWFN01000004">
    <property type="protein sequence ID" value="SLN44889.1"/>
    <property type="molecule type" value="Genomic_DNA"/>
</dbReference>
<evidence type="ECO:0000256" key="1">
    <source>
        <dbReference type="SAM" id="MobiDB-lite"/>
    </source>
</evidence>